<accession>A0A081K7V7</accession>
<protein>
    <submittedName>
        <fullName evidence="2">Antibiotic biosynthesis monooxygenase</fullName>
    </submittedName>
</protein>
<evidence type="ECO:0000313" key="2">
    <source>
        <dbReference type="EMBL" id="KEI70233.1"/>
    </source>
</evidence>
<proteinExistence type="predicted"/>
<keyword evidence="2" id="KW-0503">Monooxygenase</keyword>
<dbReference type="Pfam" id="PF03992">
    <property type="entry name" value="ABM"/>
    <property type="match status" value="1"/>
</dbReference>
<keyword evidence="2" id="KW-0560">Oxidoreductase</keyword>
<feature type="domain" description="ABM" evidence="1">
    <location>
        <begin position="2"/>
        <end position="90"/>
    </location>
</feature>
<name>A0A081K7V7_9GAMM</name>
<keyword evidence="3" id="KW-1185">Reference proteome</keyword>
<sequence length="102" mass="11859">MYAVIFEVEIKPGCQDSYLALGAKMREKLANYSGFISAERFGSLTNEGKVCSLSFWESKEAIYQWKQDMSHMLCQQDGRDHLFSDYRIRIAKVEKDYRMTAP</sequence>
<dbReference type="InterPro" id="IPR007138">
    <property type="entry name" value="ABM_dom"/>
</dbReference>
<gene>
    <name evidence="2" type="ORF">GV64_05295</name>
</gene>
<dbReference type="EMBL" id="JOJP01000001">
    <property type="protein sequence ID" value="KEI70233.1"/>
    <property type="molecule type" value="Genomic_DNA"/>
</dbReference>
<comment type="caution">
    <text evidence="2">The sequence shown here is derived from an EMBL/GenBank/DDBJ whole genome shotgun (WGS) entry which is preliminary data.</text>
</comment>
<dbReference type="eggNOG" id="COG2329">
    <property type="taxonomic scope" value="Bacteria"/>
</dbReference>
<dbReference type="AlphaFoldDB" id="A0A081K7V7"/>
<reference evidence="2 3" key="1">
    <citation type="submission" date="2014-06" db="EMBL/GenBank/DDBJ databases">
        <title>Whole Genome Sequences of Three Symbiotic Endozoicomonas Bacteria.</title>
        <authorList>
            <person name="Neave M.J."/>
            <person name="Apprill A."/>
            <person name="Voolstra C.R."/>
        </authorList>
    </citation>
    <scope>NUCLEOTIDE SEQUENCE [LARGE SCALE GENOMIC DNA]</scope>
    <source>
        <strain evidence="2 3">DSM 22380</strain>
    </source>
</reference>
<dbReference type="PANTHER" id="PTHR37811:SF2">
    <property type="entry name" value="ABM DOMAIN-CONTAINING PROTEIN"/>
    <property type="match status" value="1"/>
</dbReference>
<dbReference type="SUPFAM" id="SSF54909">
    <property type="entry name" value="Dimeric alpha+beta barrel"/>
    <property type="match status" value="1"/>
</dbReference>
<dbReference type="InterPro" id="IPR011008">
    <property type="entry name" value="Dimeric_a/b-barrel"/>
</dbReference>
<dbReference type="PANTHER" id="PTHR37811">
    <property type="entry name" value="BLL5343 PROTEIN"/>
    <property type="match status" value="1"/>
</dbReference>
<organism evidence="2 3">
    <name type="scientific">Endozoicomonas elysicola</name>
    <dbReference type="NCBI Taxonomy" id="305900"/>
    <lineage>
        <taxon>Bacteria</taxon>
        <taxon>Pseudomonadati</taxon>
        <taxon>Pseudomonadota</taxon>
        <taxon>Gammaproteobacteria</taxon>
        <taxon>Oceanospirillales</taxon>
        <taxon>Endozoicomonadaceae</taxon>
        <taxon>Endozoicomonas</taxon>
    </lineage>
</organism>
<dbReference type="Gene3D" id="3.30.70.100">
    <property type="match status" value="1"/>
</dbReference>
<dbReference type="InterPro" id="IPR052936">
    <property type="entry name" value="Jasmonate_Hydroxylase-like"/>
</dbReference>
<dbReference type="GO" id="GO:0004497">
    <property type="term" value="F:monooxygenase activity"/>
    <property type="evidence" value="ECO:0007669"/>
    <property type="project" value="UniProtKB-KW"/>
</dbReference>
<dbReference type="RefSeq" id="WP_020581241.1">
    <property type="nucleotide sequence ID" value="NZ_JOJP01000001.1"/>
</dbReference>
<evidence type="ECO:0000259" key="1">
    <source>
        <dbReference type="PROSITE" id="PS51725"/>
    </source>
</evidence>
<dbReference type="PROSITE" id="PS51725">
    <property type="entry name" value="ABM"/>
    <property type="match status" value="1"/>
</dbReference>
<evidence type="ECO:0000313" key="3">
    <source>
        <dbReference type="Proteomes" id="UP000027997"/>
    </source>
</evidence>
<dbReference type="Proteomes" id="UP000027997">
    <property type="component" value="Unassembled WGS sequence"/>
</dbReference>